<gene>
    <name evidence="2" type="ORF">L798_07327</name>
</gene>
<dbReference type="InParanoid" id="A0A067R6G6"/>
<organism evidence="2 3">
    <name type="scientific">Zootermopsis nevadensis</name>
    <name type="common">Dampwood termite</name>
    <dbReference type="NCBI Taxonomy" id="136037"/>
    <lineage>
        <taxon>Eukaryota</taxon>
        <taxon>Metazoa</taxon>
        <taxon>Ecdysozoa</taxon>
        <taxon>Arthropoda</taxon>
        <taxon>Hexapoda</taxon>
        <taxon>Insecta</taxon>
        <taxon>Pterygota</taxon>
        <taxon>Neoptera</taxon>
        <taxon>Polyneoptera</taxon>
        <taxon>Dictyoptera</taxon>
        <taxon>Blattodea</taxon>
        <taxon>Blattoidea</taxon>
        <taxon>Termitoidae</taxon>
        <taxon>Termopsidae</taxon>
        <taxon>Zootermopsis</taxon>
    </lineage>
</organism>
<dbReference type="Proteomes" id="UP000027135">
    <property type="component" value="Unassembled WGS sequence"/>
</dbReference>
<feature type="region of interest" description="Disordered" evidence="1">
    <location>
        <begin position="1"/>
        <end position="29"/>
    </location>
</feature>
<dbReference type="AlphaFoldDB" id="A0A067R6G6"/>
<proteinExistence type="predicted"/>
<keyword evidence="3" id="KW-1185">Reference proteome</keyword>
<evidence type="ECO:0000313" key="3">
    <source>
        <dbReference type="Proteomes" id="UP000027135"/>
    </source>
</evidence>
<reference evidence="2 3" key="1">
    <citation type="journal article" date="2014" name="Nat. Commun.">
        <title>Molecular traces of alternative social organization in a termite genome.</title>
        <authorList>
            <person name="Terrapon N."/>
            <person name="Li C."/>
            <person name="Robertson H.M."/>
            <person name="Ji L."/>
            <person name="Meng X."/>
            <person name="Booth W."/>
            <person name="Chen Z."/>
            <person name="Childers C.P."/>
            <person name="Glastad K.M."/>
            <person name="Gokhale K."/>
            <person name="Gowin J."/>
            <person name="Gronenberg W."/>
            <person name="Hermansen R.A."/>
            <person name="Hu H."/>
            <person name="Hunt B.G."/>
            <person name="Huylmans A.K."/>
            <person name="Khalil S.M."/>
            <person name="Mitchell R.D."/>
            <person name="Munoz-Torres M.C."/>
            <person name="Mustard J.A."/>
            <person name="Pan H."/>
            <person name="Reese J.T."/>
            <person name="Scharf M.E."/>
            <person name="Sun F."/>
            <person name="Vogel H."/>
            <person name="Xiao J."/>
            <person name="Yang W."/>
            <person name="Yang Z."/>
            <person name="Yang Z."/>
            <person name="Zhou J."/>
            <person name="Zhu J."/>
            <person name="Brent C.S."/>
            <person name="Elsik C.G."/>
            <person name="Goodisman M.A."/>
            <person name="Liberles D.A."/>
            <person name="Roe R.M."/>
            <person name="Vargo E.L."/>
            <person name="Vilcinskas A."/>
            <person name="Wang J."/>
            <person name="Bornberg-Bauer E."/>
            <person name="Korb J."/>
            <person name="Zhang G."/>
            <person name="Liebig J."/>
        </authorList>
    </citation>
    <scope>NUCLEOTIDE SEQUENCE [LARGE SCALE GENOMIC DNA]</scope>
    <source>
        <tissue evidence="2">Whole organism</tissue>
    </source>
</reference>
<accession>A0A067R6G6</accession>
<sequence length="105" mass="11667">MSSSERISAVPLQRKLPQSPPPSQLSEPRECVLGQPLEQTAEGLTEQTRVFPYVTPLNFHSGRWIRGGANRSRATERVCRCVLKVASCLGLHTHSRDAVYRVLVA</sequence>
<evidence type="ECO:0000313" key="2">
    <source>
        <dbReference type="EMBL" id="KDR18880.1"/>
    </source>
</evidence>
<protein>
    <submittedName>
        <fullName evidence="2">Uncharacterized protein</fullName>
    </submittedName>
</protein>
<name>A0A067R6G6_ZOONE</name>
<evidence type="ECO:0000256" key="1">
    <source>
        <dbReference type="SAM" id="MobiDB-lite"/>
    </source>
</evidence>
<dbReference type="EMBL" id="KK852669">
    <property type="protein sequence ID" value="KDR18880.1"/>
    <property type="molecule type" value="Genomic_DNA"/>
</dbReference>